<dbReference type="Pfam" id="PF13173">
    <property type="entry name" value="AAA_14"/>
    <property type="match status" value="1"/>
</dbReference>
<sequence>MKLIERTDYLNRLKRLKGTPDIKIITGIRRSGKSELLRAYRTHLENTYSNQSSKLYASAKHAQLPNTLQQQNNLNNQQLNIISIDFNNLNYENLKNYKSLFAYVESRYIPEAYNVLMIDEVQLCPKFELAINSLHNSNKYDIYLTGSNAFLLSSDLATLFSGRFIEIPVFPFSFAEYCEYFEVENNFNDALQKYLQQGGLAGSYVYANQDDAEAYIKNVYTTLVKRDLVDKYSISEVSLLDSICEFLMDNIANLTTANNISSILKQNHIETTHVTVGNYLKYLCDAFMFYKVKRYDIRGKKYLETNEKYYLADTALRYAILGTRNMDYGRAYENIVALELMRRGYSIYVGKLYQKEIDFVAIKASEKIYIQVSDNISDDSTLERELSPLKAIKDSYPKILLANTRHDSYDIEGIRVIDIAQWLLSAN</sequence>
<evidence type="ECO:0000259" key="2">
    <source>
        <dbReference type="Pfam" id="PF13635"/>
    </source>
</evidence>
<evidence type="ECO:0000313" key="4">
    <source>
        <dbReference type="Proteomes" id="UP000259221"/>
    </source>
</evidence>
<evidence type="ECO:0000313" key="3">
    <source>
        <dbReference type="EMBL" id="RFD79750.1"/>
    </source>
</evidence>
<dbReference type="Proteomes" id="UP000259221">
    <property type="component" value="Unassembled WGS sequence"/>
</dbReference>
<dbReference type="Gene3D" id="3.40.50.300">
    <property type="entry name" value="P-loop containing nucleotide triphosphate hydrolases"/>
    <property type="match status" value="1"/>
</dbReference>
<dbReference type="InterPro" id="IPR025420">
    <property type="entry name" value="DUF4143"/>
</dbReference>
<accession>A0A3E1J055</accession>
<dbReference type="OrthoDB" id="9801684at2"/>
<dbReference type="PANTHER" id="PTHR33295:SF20">
    <property type="entry name" value="ATPASE"/>
    <property type="match status" value="1"/>
</dbReference>
<dbReference type="PANTHER" id="PTHR33295">
    <property type="entry name" value="ATPASE"/>
    <property type="match status" value="1"/>
</dbReference>
<dbReference type="SUPFAM" id="SSF52540">
    <property type="entry name" value="P-loop containing nucleoside triphosphate hydrolases"/>
    <property type="match status" value="1"/>
</dbReference>
<comment type="caution">
    <text evidence="3">The sequence shown here is derived from an EMBL/GenBank/DDBJ whole genome shotgun (WGS) entry which is preliminary data.</text>
</comment>
<feature type="domain" description="DUF4143" evidence="2">
    <location>
        <begin position="225"/>
        <end position="372"/>
    </location>
</feature>
<dbReference type="InterPro" id="IPR027417">
    <property type="entry name" value="P-loop_NTPase"/>
</dbReference>
<gene>
    <name evidence="3" type="ORF">AXE77_03105</name>
</gene>
<dbReference type="AlphaFoldDB" id="A0A3E1J055"/>
<name>A0A3E1J055_GARVA</name>
<proteinExistence type="predicted"/>
<evidence type="ECO:0000259" key="1">
    <source>
        <dbReference type="Pfam" id="PF13173"/>
    </source>
</evidence>
<reference evidence="3 4" key="1">
    <citation type="submission" date="2016-02" db="EMBL/GenBank/DDBJ databases">
        <authorList>
            <person name="Alioto T."/>
            <person name="Alioto T."/>
        </authorList>
    </citation>
    <scope>NUCLEOTIDE SEQUENCE [LARGE SCALE GENOMIC DNA]</scope>
    <source>
        <strain evidence="3 4">NR010</strain>
    </source>
</reference>
<dbReference type="Pfam" id="PF13635">
    <property type="entry name" value="DUF4143"/>
    <property type="match status" value="1"/>
</dbReference>
<dbReference type="InterPro" id="IPR041682">
    <property type="entry name" value="AAA_14"/>
</dbReference>
<organism evidence="3 4">
    <name type="scientific">Gardnerella vaginalis</name>
    <dbReference type="NCBI Taxonomy" id="2702"/>
    <lineage>
        <taxon>Bacteria</taxon>
        <taxon>Bacillati</taxon>
        <taxon>Actinomycetota</taxon>
        <taxon>Actinomycetes</taxon>
        <taxon>Bifidobacteriales</taxon>
        <taxon>Bifidobacteriaceae</taxon>
        <taxon>Gardnerella</taxon>
    </lineage>
</organism>
<dbReference type="RefSeq" id="WP_116712166.1">
    <property type="nucleotide sequence ID" value="NZ_LRTV01000006.1"/>
</dbReference>
<feature type="domain" description="AAA" evidence="1">
    <location>
        <begin position="21"/>
        <end position="178"/>
    </location>
</feature>
<dbReference type="EMBL" id="LRTV01000006">
    <property type="protein sequence ID" value="RFD79750.1"/>
    <property type="molecule type" value="Genomic_DNA"/>
</dbReference>
<protein>
    <submittedName>
        <fullName evidence="3">ATPase</fullName>
    </submittedName>
</protein>